<proteinExistence type="predicted"/>
<evidence type="ECO:0000313" key="2">
    <source>
        <dbReference type="EMBL" id="KAF9464637.1"/>
    </source>
</evidence>
<dbReference type="AlphaFoldDB" id="A0A9P5Y9K7"/>
<dbReference type="Proteomes" id="UP000807353">
    <property type="component" value="Unassembled WGS sequence"/>
</dbReference>
<accession>A0A9P5Y9K7</accession>
<feature type="transmembrane region" description="Helical" evidence="1">
    <location>
        <begin position="20"/>
        <end position="43"/>
    </location>
</feature>
<sequence length="302" mass="32623">MFFVSPFVEVFRYALQPIAPFTWFGLGITTLDVVATVRLCLILRQIREQLYKQHISTNSSKGVEEKSFVKSLTTTLTVVYGGEAVTAPLLGLPPSFMTSGVYPGLYATVQAIIEYLPTVPEPSASLELPLSVVDGFTRAFLLCNLIPPVVTNHTLPVIATSPWTLLVSSLVTANGGFFLTNLFSFLNPTPLALQTPPELQAYGWTTADLWCAPVITGLYALLTHAQPFWADAHSIIAQLLGGGQGANGVEAVDPEVARAVCAFLLATLFTGRTAKNFGLWKPFETAQTQVDGANQKAKTKTQ</sequence>
<keyword evidence="1" id="KW-0472">Membrane</keyword>
<keyword evidence="1" id="KW-0812">Transmembrane</keyword>
<keyword evidence="1" id="KW-1133">Transmembrane helix</keyword>
<organism evidence="2 3">
    <name type="scientific">Collybia nuda</name>
    <dbReference type="NCBI Taxonomy" id="64659"/>
    <lineage>
        <taxon>Eukaryota</taxon>
        <taxon>Fungi</taxon>
        <taxon>Dikarya</taxon>
        <taxon>Basidiomycota</taxon>
        <taxon>Agaricomycotina</taxon>
        <taxon>Agaricomycetes</taxon>
        <taxon>Agaricomycetidae</taxon>
        <taxon>Agaricales</taxon>
        <taxon>Tricholomatineae</taxon>
        <taxon>Clitocybaceae</taxon>
        <taxon>Collybia</taxon>
    </lineage>
</organism>
<dbReference type="OrthoDB" id="3192156at2759"/>
<name>A0A9P5Y9K7_9AGAR</name>
<gene>
    <name evidence="2" type="ORF">BDZ94DRAFT_1297128</name>
</gene>
<keyword evidence="3" id="KW-1185">Reference proteome</keyword>
<dbReference type="EMBL" id="MU150253">
    <property type="protein sequence ID" value="KAF9464637.1"/>
    <property type="molecule type" value="Genomic_DNA"/>
</dbReference>
<protein>
    <submittedName>
        <fullName evidence="2">Uncharacterized protein</fullName>
    </submittedName>
</protein>
<reference evidence="2" key="1">
    <citation type="submission" date="2020-11" db="EMBL/GenBank/DDBJ databases">
        <authorList>
            <consortium name="DOE Joint Genome Institute"/>
            <person name="Ahrendt S."/>
            <person name="Riley R."/>
            <person name="Andreopoulos W."/>
            <person name="Labutti K."/>
            <person name="Pangilinan J."/>
            <person name="Ruiz-Duenas F.J."/>
            <person name="Barrasa J.M."/>
            <person name="Sanchez-Garcia M."/>
            <person name="Camarero S."/>
            <person name="Miyauchi S."/>
            <person name="Serrano A."/>
            <person name="Linde D."/>
            <person name="Babiker R."/>
            <person name="Drula E."/>
            <person name="Ayuso-Fernandez I."/>
            <person name="Pacheco R."/>
            <person name="Padilla G."/>
            <person name="Ferreira P."/>
            <person name="Barriuso J."/>
            <person name="Kellner H."/>
            <person name="Castanera R."/>
            <person name="Alfaro M."/>
            <person name="Ramirez L."/>
            <person name="Pisabarro A.G."/>
            <person name="Kuo A."/>
            <person name="Tritt A."/>
            <person name="Lipzen A."/>
            <person name="He G."/>
            <person name="Yan M."/>
            <person name="Ng V."/>
            <person name="Cullen D."/>
            <person name="Martin F."/>
            <person name="Rosso M.-N."/>
            <person name="Henrissat B."/>
            <person name="Hibbett D."/>
            <person name="Martinez A.T."/>
            <person name="Grigoriev I.V."/>
        </authorList>
    </citation>
    <scope>NUCLEOTIDE SEQUENCE</scope>
    <source>
        <strain evidence="2">CBS 247.69</strain>
    </source>
</reference>
<comment type="caution">
    <text evidence="2">The sequence shown here is derived from an EMBL/GenBank/DDBJ whole genome shotgun (WGS) entry which is preliminary data.</text>
</comment>
<evidence type="ECO:0000256" key="1">
    <source>
        <dbReference type="SAM" id="Phobius"/>
    </source>
</evidence>
<evidence type="ECO:0000313" key="3">
    <source>
        <dbReference type="Proteomes" id="UP000807353"/>
    </source>
</evidence>